<evidence type="ECO:0000313" key="4">
    <source>
        <dbReference type="Proteomes" id="UP000031258"/>
    </source>
</evidence>
<organism evidence="3 4">
    <name type="scientific">Candidatus Jidaibacter acanthamoebae</name>
    <dbReference type="NCBI Taxonomy" id="86105"/>
    <lineage>
        <taxon>Bacteria</taxon>
        <taxon>Pseudomonadati</taxon>
        <taxon>Pseudomonadota</taxon>
        <taxon>Alphaproteobacteria</taxon>
        <taxon>Rickettsiales</taxon>
        <taxon>Candidatus Midichloriaceae</taxon>
        <taxon>Candidatus Jidaibacter</taxon>
    </lineage>
</organism>
<protein>
    <submittedName>
        <fullName evidence="3">Uncharacterized protein</fullName>
    </submittedName>
</protein>
<evidence type="ECO:0000313" key="3">
    <source>
        <dbReference type="EMBL" id="KIE05038.1"/>
    </source>
</evidence>
<comment type="caution">
    <text evidence="3">The sequence shown here is derived from an EMBL/GenBank/DDBJ whole genome shotgun (WGS) entry which is preliminary data.</text>
</comment>
<keyword evidence="2" id="KW-0812">Transmembrane</keyword>
<feature type="transmembrane region" description="Helical" evidence="2">
    <location>
        <begin position="339"/>
        <end position="364"/>
    </location>
</feature>
<dbReference type="GO" id="GO:0004713">
    <property type="term" value="F:protein tyrosine kinase activity"/>
    <property type="evidence" value="ECO:0007669"/>
    <property type="project" value="TreeGrafter"/>
</dbReference>
<reference evidence="3 4" key="1">
    <citation type="submission" date="2014-11" db="EMBL/GenBank/DDBJ databases">
        <title>A Rickettsiales Symbiont of Amoebae With Ancient Features.</title>
        <authorList>
            <person name="Schulz F."/>
            <person name="Martijn J."/>
            <person name="Wascher F."/>
            <person name="Kostanjsek R."/>
            <person name="Ettema T.J."/>
            <person name="Horn M."/>
        </authorList>
    </citation>
    <scope>NUCLEOTIDE SEQUENCE [LARGE SCALE GENOMIC DNA]</scope>
    <source>
        <strain evidence="3 4">UWC36</strain>
    </source>
</reference>
<accession>A0A0C1QLU4</accession>
<keyword evidence="2" id="KW-1133">Transmembrane helix</keyword>
<keyword evidence="1" id="KW-0175">Coiled coil</keyword>
<dbReference type="GO" id="GO:0005886">
    <property type="term" value="C:plasma membrane"/>
    <property type="evidence" value="ECO:0007669"/>
    <property type="project" value="TreeGrafter"/>
</dbReference>
<dbReference type="Proteomes" id="UP000031258">
    <property type="component" value="Unassembled WGS sequence"/>
</dbReference>
<dbReference type="InterPro" id="IPR050445">
    <property type="entry name" value="Bact_polysacc_biosynth/exp"/>
</dbReference>
<dbReference type="PANTHER" id="PTHR32309">
    <property type="entry name" value="TYROSINE-PROTEIN KINASE"/>
    <property type="match status" value="1"/>
</dbReference>
<proteinExistence type="predicted"/>
<dbReference type="STRING" id="86105.NF27_EY01340"/>
<name>A0A0C1QLU4_9RICK</name>
<feature type="transmembrane region" description="Helical" evidence="2">
    <location>
        <begin position="28"/>
        <end position="48"/>
    </location>
</feature>
<dbReference type="AlphaFoldDB" id="A0A0C1QLU4"/>
<keyword evidence="4" id="KW-1185">Reference proteome</keyword>
<evidence type="ECO:0000256" key="2">
    <source>
        <dbReference type="SAM" id="Phobius"/>
    </source>
</evidence>
<evidence type="ECO:0000256" key="1">
    <source>
        <dbReference type="SAM" id="Coils"/>
    </source>
</evidence>
<sequence>MKMSKAKTIKSIILKTDQRRLARGKATLIKLGVFVLLPTLTAFIYYMFIASNFYESEAQFKVHTGSGKALNNDLTAEAYILSREALTRLENDFNFIASYQSKKVDFFNRIPEHANFEDAYQYYLKLVKISFDQTSGIATLKIKAPTPYKAKIYADALLKYSDDIILKLADKFRNEQLTFAKQELNNAESRLAVARSSLLKLEDSDHTPLNSQTISNLIPVKISLEKELAQTKIKYNKLKANLKTTSPQLVALQHKINYLISSIEQENKKIADAKTNRENPPTQSFLLEQILAERDFAEESYRSAINFLENSRNELLRQYHYLAIIVPPNMPFSAIYPNVFTGTLTVFSLTLALFGIFSLLIAIIREHVRI</sequence>
<dbReference type="EMBL" id="JSWE01000124">
    <property type="protein sequence ID" value="KIE05038.1"/>
    <property type="molecule type" value="Genomic_DNA"/>
</dbReference>
<gene>
    <name evidence="3" type="ORF">NF27_EY01340</name>
</gene>
<dbReference type="PANTHER" id="PTHR32309:SF13">
    <property type="entry name" value="FERRIC ENTEROBACTIN TRANSPORT PROTEIN FEPE"/>
    <property type="match status" value="1"/>
</dbReference>
<feature type="coiled-coil region" evidence="1">
    <location>
        <begin position="177"/>
        <end position="241"/>
    </location>
</feature>
<keyword evidence="2" id="KW-0472">Membrane</keyword>